<keyword evidence="5 11" id="KW-0671">Queuosine biosynthesis</keyword>
<evidence type="ECO:0000256" key="2">
    <source>
        <dbReference type="ARBA" id="ARBA00022598"/>
    </source>
</evidence>
<evidence type="ECO:0000256" key="4">
    <source>
        <dbReference type="ARBA" id="ARBA00022741"/>
    </source>
</evidence>
<comment type="function">
    <text evidence="11">Catalyzes the ATP-dependent conversion of 7-carboxy-7-deazaguanine (CDG) to 7-cyano-7-deazaguanine (preQ(0)).</text>
</comment>
<dbReference type="CDD" id="cd01995">
    <property type="entry name" value="QueC-like"/>
    <property type="match status" value="1"/>
</dbReference>
<keyword evidence="2 11" id="KW-0436">Ligase</keyword>
<keyword evidence="13" id="KW-1185">Reference proteome</keyword>
<dbReference type="InterPro" id="IPR014729">
    <property type="entry name" value="Rossmann-like_a/b/a_fold"/>
</dbReference>
<dbReference type="SUPFAM" id="SSF52402">
    <property type="entry name" value="Adenine nucleotide alpha hydrolases-like"/>
    <property type="match status" value="1"/>
</dbReference>
<keyword evidence="3 11" id="KW-0479">Metal-binding</keyword>
<dbReference type="GO" id="GO:0008270">
    <property type="term" value="F:zinc ion binding"/>
    <property type="evidence" value="ECO:0007669"/>
    <property type="project" value="UniProtKB-UniRule"/>
</dbReference>
<dbReference type="Proteomes" id="UP000254794">
    <property type="component" value="Unassembled WGS sequence"/>
</dbReference>
<evidence type="ECO:0000256" key="7">
    <source>
        <dbReference type="ARBA" id="ARBA00022840"/>
    </source>
</evidence>
<accession>A0A378JP82</accession>
<gene>
    <name evidence="12" type="primary">queC_1</name>
    <name evidence="11" type="synonym">queC</name>
    <name evidence="12" type="ORF">NCTC13316_02601</name>
</gene>
<evidence type="ECO:0000313" key="12">
    <source>
        <dbReference type="EMBL" id="STX52488.1"/>
    </source>
</evidence>
<evidence type="ECO:0000256" key="10">
    <source>
        <dbReference type="ARBA" id="ARBA00047890"/>
    </source>
</evidence>
<dbReference type="AlphaFoldDB" id="A0A378JP82"/>
<feature type="binding site" evidence="11">
    <location>
        <position position="202"/>
    </location>
    <ligand>
        <name>Zn(2+)</name>
        <dbReference type="ChEBI" id="CHEBI:29105"/>
    </ligand>
</feature>
<dbReference type="InterPro" id="IPR018317">
    <property type="entry name" value="QueC"/>
</dbReference>
<evidence type="ECO:0000256" key="11">
    <source>
        <dbReference type="HAMAP-Rule" id="MF_01633"/>
    </source>
</evidence>
<dbReference type="PANTHER" id="PTHR42914:SF1">
    <property type="entry name" value="7-CYANO-7-DEAZAGUANINE SYNTHASE"/>
    <property type="match status" value="1"/>
</dbReference>
<feature type="binding site" evidence="11">
    <location>
        <position position="199"/>
    </location>
    <ligand>
        <name>Zn(2+)</name>
        <dbReference type="ChEBI" id="CHEBI:29105"/>
    </ligand>
</feature>
<dbReference type="GO" id="GO:0016879">
    <property type="term" value="F:ligase activity, forming carbon-nitrogen bonds"/>
    <property type="evidence" value="ECO:0007669"/>
    <property type="project" value="UniProtKB-UniRule"/>
</dbReference>
<evidence type="ECO:0000256" key="5">
    <source>
        <dbReference type="ARBA" id="ARBA00022785"/>
    </source>
</evidence>
<comment type="pathway">
    <text evidence="1 11">Purine metabolism; 7-cyano-7-deazaguanine biosynthesis.</text>
</comment>
<protein>
    <recommendedName>
        <fullName evidence="9 11">7-cyano-7-deazaguanine synthase</fullName>
        <ecNumber evidence="9 11">6.3.4.20</ecNumber>
    </recommendedName>
    <alternativeName>
        <fullName evidence="11">7-cyano-7-carbaguanine synthase</fullName>
    </alternativeName>
    <alternativeName>
        <fullName evidence="11">PreQ(0) synthase</fullName>
    </alternativeName>
    <alternativeName>
        <fullName evidence="11">Queuosine biosynthesis protein QueC</fullName>
    </alternativeName>
</protein>
<dbReference type="GO" id="GO:0008616">
    <property type="term" value="P:tRNA queuosine(34) biosynthetic process"/>
    <property type="evidence" value="ECO:0007669"/>
    <property type="project" value="UniProtKB-UniRule"/>
</dbReference>
<dbReference type="PANTHER" id="PTHR42914">
    <property type="entry name" value="7-CYANO-7-DEAZAGUANINE SYNTHASE"/>
    <property type="match status" value="1"/>
</dbReference>
<keyword evidence="6 11" id="KW-0862">Zinc</keyword>
<evidence type="ECO:0000256" key="3">
    <source>
        <dbReference type="ARBA" id="ARBA00022723"/>
    </source>
</evidence>
<comment type="similarity">
    <text evidence="8 11">Belongs to the QueC family.</text>
</comment>
<evidence type="ECO:0000313" key="13">
    <source>
        <dbReference type="Proteomes" id="UP000254794"/>
    </source>
</evidence>
<dbReference type="GO" id="GO:0005524">
    <property type="term" value="F:ATP binding"/>
    <property type="evidence" value="ECO:0007669"/>
    <property type="project" value="UniProtKB-UniRule"/>
</dbReference>
<dbReference type="UniPathway" id="UPA00391"/>
<keyword evidence="7 11" id="KW-0067">ATP-binding</keyword>
<sequence>MNKRVIVLLSGGMDSSTCLALVKSKNYDCYAISFDYGQPHQGELAAAKRVAEHIGVQEHKIFTFNMAAFGGTVLNNHNYGKTRTYLSKTLPVVQAPSHNPIFLAIAIGWGELIDAYDIFIGATTVDWANNPDCTPKFLNAFEKAANYGTKAGISGMRFKIHAPFNSMSKGEIVKKGLALDFDYSLTLSCYQPEKNNRACGVCHSCRERKEGFQEAGVFDPVLYAR</sequence>
<dbReference type="EC" id="6.3.4.20" evidence="9 11"/>
<dbReference type="EMBL" id="UGOD01000001">
    <property type="protein sequence ID" value="STX52488.1"/>
    <property type="molecule type" value="Genomic_DNA"/>
</dbReference>
<dbReference type="Pfam" id="PF06508">
    <property type="entry name" value="QueC"/>
    <property type="match status" value="1"/>
</dbReference>
<evidence type="ECO:0000256" key="6">
    <source>
        <dbReference type="ARBA" id="ARBA00022833"/>
    </source>
</evidence>
<dbReference type="OrthoDB" id="9789567at2"/>
<dbReference type="NCBIfam" id="TIGR00364">
    <property type="entry name" value="7-cyano-7-deazaguanine synthase QueC"/>
    <property type="match status" value="1"/>
</dbReference>
<evidence type="ECO:0000256" key="9">
    <source>
        <dbReference type="ARBA" id="ARBA00039149"/>
    </source>
</evidence>
<organism evidence="12 13">
    <name type="scientific">Legionella busanensis</name>
    <dbReference type="NCBI Taxonomy" id="190655"/>
    <lineage>
        <taxon>Bacteria</taxon>
        <taxon>Pseudomonadati</taxon>
        <taxon>Pseudomonadota</taxon>
        <taxon>Gammaproteobacteria</taxon>
        <taxon>Legionellales</taxon>
        <taxon>Legionellaceae</taxon>
        <taxon>Legionella</taxon>
    </lineage>
</organism>
<comment type="catalytic activity">
    <reaction evidence="10 11">
        <text>7-carboxy-7-carbaguanine + NH4(+) + 2 ATP = 7-cyano-7-carbaguanine + 2 AMP + 2 diphosphate + 2 H(+)</text>
        <dbReference type="Rhea" id="RHEA:27982"/>
        <dbReference type="ChEBI" id="CHEBI:15378"/>
        <dbReference type="ChEBI" id="CHEBI:28938"/>
        <dbReference type="ChEBI" id="CHEBI:30616"/>
        <dbReference type="ChEBI" id="CHEBI:33019"/>
        <dbReference type="ChEBI" id="CHEBI:45075"/>
        <dbReference type="ChEBI" id="CHEBI:61036"/>
        <dbReference type="ChEBI" id="CHEBI:456215"/>
        <dbReference type="EC" id="6.3.4.20"/>
    </reaction>
</comment>
<reference evidence="12 13" key="1">
    <citation type="submission" date="2018-06" db="EMBL/GenBank/DDBJ databases">
        <authorList>
            <consortium name="Pathogen Informatics"/>
            <person name="Doyle S."/>
        </authorList>
    </citation>
    <scope>NUCLEOTIDE SEQUENCE [LARGE SCALE GENOMIC DNA]</scope>
    <source>
        <strain evidence="12 13">NCTC13316</strain>
    </source>
</reference>
<name>A0A378JP82_9GAMM</name>
<dbReference type="Gene3D" id="3.40.50.620">
    <property type="entry name" value="HUPs"/>
    <property type="match status" value="1"/>
</dbReference>
<evidence type="ECO:0000256" key="8">
    <source>
        <dbReference type="ARBA" id="ARBA00037993"/>
    </source>
</evidence>
<evidence type="ECO:0000256" key="1">
    <source>
        <dbReference type="ARBA" id="ARBA00005061"/>
    </source>
</evidence>
<dbReference type="RefSeq" id="WP_115332042.1">
    <property type="nucleotide sequence ID" value="NZ_CAAAHP010000006.1"/>
</dbReference>
<keyword evidence="4 11" id="KW-0547">Nucleotide-binding</keyword>
<feature type="binding site" evidence="11">
    <location>
        <position position="205"/>
    </location>
    <ligand>
        <name>Zn(2+)</name>
        <dbReference type="ChEBI" id="CHEBI:29105"/>
    </ligand>
</feature>
<dbReference type="PIRSF" id="PIRSF006293">
    <property type="entry name" value="ExsB"/>
    <property type="match status" value="1"/>
</dbReference>
<proteinExistence type="inferred from homology"/>
<comment type="cofactor">
    <cofactor evidence="11">
        <name>Zn(2+)</name>
        <dbReference type="ChEBI" id="CHEBI:29105"/>
    </cofactor>
    <text evidence="11">Binds 1 zinc ion per subunit.</text>
</comment>
<feature type="binding site" evidence="11">
    <location>
        <position position="189"/>
    </location>
    <ligand>
        <name>Zn(2+)</name>
        <dbReference type="ChEBI" id="CHEBI:29105"/>
    </ligand>
</feature>
<dbReference type="HAMAP" id="MF_01633">
    <property type="entry name" value="QueC"/>
    <property type="match status" value="1"/>
</dbReference>
<feature type="binding site" evidence="11">
    <location>
        <begin position="9"/>
        <end position="19"/>
    </location>
    <ligand>
        <name>ATP</name>
        <dbReference type="ChEBI" id="CHEBI:30616"/>
    </ligand>
</feature>